<dbReference type="Pfam" id="PF00027">
    <property type="entry name" value="cNMP_binding"/>
    <property type="match status" value="1"/>
</dbReference>
<feature type="region of interest" description="Disordered" evidence="2">
    <location>
        <begin position="1465"/>
        <end position="1486"/>
    </location>
</feature>
<feature type="compositionally biased region" description="Basic and acidic residues" evidence="2">
    <location>
        <begin position="1390"/>
        <end position="1401"/>
    </location>
</feature>
<feature type="region of interest" description="Disordered" evidence="2">
    <location>
        <begin position="888"/>
        <end position="918"/>
    </location>
</feature>
<dbReference type="PANTHER" id="PTHR23011:SF28">
    <property type="entry name" value="CYCLIC NUCLEOTIDE-BINDING DOMAIN CONTAINING PROTEIN"/>
    <property type="match status" value="1"/>
</dbReference>
<dbReference type="InterPro" id="IPR000595">
    <property type="entry name" value="cNMP-bd_dom"/>
</dbReference>
<dbReference type="InterPro" id="IPR018490">
    <property type="entry name" value="cNMP-bd_dom_sf"/>
</dbReference>
<proteinExistence type="predicted"/>
<feature type="region of interest" description="Disordered" evidence="2">
    <location>
        <begin position="1384"/>
        <end position="1411"/>
    </location>
</feature>
<dbReference type="RefSeq" id="XP_001022295.4">
    <property type="nucleotide sequence ID" value="XM_001022295.4"/>
</dbReference>
<organism evidence="4 5">
    <name type="scientific">Tetrahymena thermophila (strain SB210)</name>
    <dbReference type="NCBI Taxonomy" id="312017"/>
    <lineage>
        <taxon>Eukaryota</taxon>
        <taxon>Sar</taxon>
        <taxon>Alveolata</taxon>
        <taxon>Ciliophora</taxon>
        <taxon>Intramacronucleata</taxon>
        <taxon>Oligohymenophorea</taxon>
        <taxon>Hymenostomatida</taxon>
        <taxon>Tetrahymenina</taxon>
        <taxon>Tetrahymenidae</taxon>
        <taxon>Tetrahymena</taxon>
    </lineage>
</organism>
<feature type="compositionally biased region" description="Low complexity" evidence="2">
    <location>
        <begin position="909"/>
        <end position="918"/>
    </location>
</feature>
<evidence type="ECO:0000256" key="1">
    <source>
        <dbReference type="SAM" id="Coils"/>
    </source>
</evidence>
<feature type="compositionally biased region" description="Polar residues" evidence="2">
    <location>
        <begin position="888"/>
        <end position="906"/>
    </location>
</feature>
<dbReference type="InterPro" id="IPR014710">
    <property type="entry name" value="RmlC-like_jellyroll"/>
</dbReference>
<dbReference type="PROSITE" id="PS50042">
    <property type="entry name" value="CNMP_BINDING_3"/>
    <property type="match status" value="3"/>
</dbReference>
<accession>I7MLG4</accession>
<feature type="region of interest" description="Disordered" evidence="2">
    <location>
        <begin position="782"/>
        <end position="823"/>
    </location>
</feature>
<feature type="domain" description="Cyclic nucleotide-binding" evidence="3">
    <location>
        <begin position="80"/>
        <end position="132"/>
    </location>
</feature>
<feature type="domain" description="Cyclic nucleotide-binding" evidence="3">
    <location>
        <begin position="500"/>
        <end position="532"/>
    </location>
</feature>
<dbReference type="SUPFAM" id="SSF51206">
    <property type="entry name" value="cAMP-binding domain-like"/>
    <property type="match status" value="2"/>
</dbReference>
<feature type="region of interest" description="Disordered" evidence="2">
    <location>
        <begin position="1280"/>
        <end position="1318"/>
    </location>
</feature>
<feature type="domain" description="Cyclic nucleotide-binding" evidence="3">
    <location>
        <begin position="565"/>
        <end position="679"/>
    </location>
</feature>
<feature type="compositionally biased region" description="Basic and acidic residues" evidence="2">
    <location>
        <begin position="783"/>
        <end position="795"/>
    </location>
</feature>
<evidence type="ECO:0000259" key="3">
    <source>
        <dbReference type="PROSITE" id="PS50042"/>
    </source>
</evidence>
<evidence type="ECO:0000256" key="2">
    <source>
        <dbReference type="SAM" id="MobiDB-lite"/>
    </source>
</evidence>
<feature type="compositionally biased region" description="Basic and acidic residues" evidence="2">
    <location>
        <begin position="1292"/>
        <end position="1318"/>
    </location>
</feature>
<gene>
    <name evidence="4" type="ORF">TTHERM_00502410</name>
</gene>
<feature type="coiled-coil region" evidence="1">
    <location>
        <begin position="942"/>
        <end position="973"/>
    </location>
</feature>
<protein>
    <submittedName>
        <fullName evidence="4">Cyclic nucleotide-binding domain protein</fullName>
    </submittedName>
</protein>
<dbReference type="Proteomes" id="UP000009168">
    <property type="component" value="Unassembled WGS sequence"/>
</dbReference>
<sequence>MNEGEQDNQYSKIRDELFLLQSRTQKETQKKNLEIKQNLQKTRNYTDVISIMQVNNEYRTLIQRQKLQNYFRYTTFFQKLLKKNSLEKIQGLIEKCADRVQYRFINQGDIVYKYMEKADSVYFIIRGEVSVLIPKKYEQIEDEKQNKLQLQKNTVSTNQNQKQQQYQSSFRNNESQSQISGLNINMNQAYNDDFRIASLADIPLDSSFQKDHKKYSQNQNSIYHLSPKRSAKLKRGALISSQQFFFQEGMDASPVKSIDNIRRLNSMSLIQEMEVNKTRSFNMSPKKQNSNCSHSIDRNQFSSAAARALFSPEKLDGSLNQKKDENFDIDIQGSEILSSEKQPLLDNNNNGIQQFQSDTEKNQQILQIKLFKSDSNYKNLGGNQSYFNNQDFGYDGAERMITSFSQIPHENNDVISEKSEIDSIIGENRNNQDLSDFRLEQTKKLSNLEKVFMSEPEFQLCFGSLYPHEINNCALYFFDGNTFKYNFGQRLKENQNTDTIDLIQKQPRSTTCVALTPLQLAQLDKNDYNDILKDIEEINLWRKIDQICKSFDTEKVPNLRKMIADIFPFLQKVVFQKGQLIFQQGEFTRGCFIIKKGEIELTKWSIIDPPEEFQKENQFRNWQSFCYPQEITLSLITPGQFFGEEDMLRNRRFRSLNAKCKSSECTLYFISKIHFLRILYESNILVDIFVNRSKLKDKWHKEKYEKIIQILKDDYSKRLGRNLFEEKKKEILGKKKREEIEKEKKDYNQMTGMFRDTYEKMTWKMSVADELNFPFKQLENQEASEKEKTVQDNKNNDNQNQIRSYKQSRSNSTDSVLISDSNSQKKKIKQYGRLIIQKGSKQTFLEEKMAILANLQERQMRQLAKKKQILPQKTIEEALSKTNLVQKSLQNSHNLNTSSTIQNTKNNSEKQSSQDQKQLKQTTFINHFSKQYIQWKKKSNSVEKIQKQNQNLLEKDQNENQQILIENKDNQNEIHENAQQLNPNSNKDKKILSPDKIQKQDFNSLQAQAFLNQFQQQKGNKTNDPQVNVKGKQIHEDKLLAKINQDQDDETEIQKQETFEKQQQLMATLTCKIQGFQEDLQLKINKMNNKDQLQMCNDLEKKLPVDFKIKTARSQAEAIASHYMNILNEQEKVQKKKKNKKVKRNKLDIIEYRLKGQVWAVMQMKRELAKFEIKKQLTLKNEKSKQVIRSLSSPPVQQEQISNQQMLKTNTQIREQDSKFHNIFEKIKNQIIQIQQDKFNQNNVYIPAFSVFPYTNNAEYILSHPLLNSQADKTSIAFKSTDHTQQVIGRDSLQREQKVRSQTEETHSRKKQNDNKKNLDELMIKEWNQALQIAQQKQNIINQENINDLSLIEFQQPSSLSKQNSIQKAEPRLQLSKDIINVSSEEEDNIKDQQKSNHDRQNNLTNEEQNFNLLNRTYQNTFKSEQKNKSLETNQKQRQPSDCFRKNLISDQKQGSNIVNYHTSSLNRNKSHKSYNQEQQKSQNSSLMSNANFRKRILSQQFTQQEQLQQQFKSIEDNIKQNFQSSNSFQILKNLSNKDILNNQVNEQTEQEKRVDIHQIKNLNNIETQSTIKQLAMNGSRIVRSSSSSLNNKNGISISKSNLITKINNKINQIKQEESYANCINLTNSFLTAEQNNNNSNSQYQITNYFLNKNSNLQNIQNQKQTTNKGDKIDGVMKVINESQLNYLKKMNIQNKPNSLVITNHQGKPITYKFK</sequence>
<keyword evidence="5" id="KW-1185">Reference proteome</keyword>
<reference evidence="5" key="1">
    <citation type="journal article" date="2006" name="PLoS Biol.">
        <title>Macronuclear genome sequence of the ciliate Tetrahymena thermophila, a model eukaryote.</title>
        <authorList>
            <person name="Eisen J.A."/>
            <person name="Coyne R.S."/>
            <person name="Wu M."/>
            <person name="Wu D."/>
            <person name="Thiagarajan M."/>
            <person name="Wortman J.R."/>
            <person name="Badger J.H."/>
            <person name="Ren Q."/>
            <person name="Amedeo P."/>
            <person name="Jones K.M."/>
            <person name="Tallon L.J."/>
            <person name="Delcher A.L."/>
            <person name="Salzberg S.L."/>
            <person name="Silva J.C."/>
            <person name="Haas B.J."/>
            <person name="Majoros W.H."/>
            <person name="Farzad M."/>
            <person name="Carlton J.M."/>
            <person name="Smith R.K. Jr."/>
            <person name="Garg J."/>
            <person name="Pearlman R.E."/>
            <person name="Karrer K.M."/>
            <person name="Sun L."/>
            <person name="Manning G."/>
            <person name="Elde N.C."/>
            <person name="Turkewitz A.P."/>
            <person name="Asai D.J."/>
            <person name="Wilkes D.E."/>
            <person name="Wang Y."/>
            <person name="Cai H."/>
            <person name="Collins K."/>
            <person name="Stewart B.A."/>
            <person name="Lee S.R."/>
            <person name="Wilamowska K."/>
            <person name="Weinberg Z."/>
            <person name="Ruzzo W.L."/>
            <person name="Wloga D."/>
            <person name="Gaertig J."/>
            <person name="Frankel J."/>
            <person name="Tsao C.-C."/>
            <person name="Gorovsky M.A."/>
            <person name="Keeling P.J."/>
            <person name="Waller R.F."/>
            <person name="Patron N.J."/>
            <person name="Cherry J.M."/>
            <person name="Stover N.A."/>
            <person name="Krieger C.J."/>
            <person name="del Toro C."/>
            <person name="Ryder H.F."/>
            <person name="Williamson S.C."/>
            <person name="Barbeau R.A."/>
            <person name="Hamilton E.P."/>
            <person name="Orias E."/>
        </authorList>
    </citation>
    <scope>NUCLEOTIDE SEQUENCE [LARGE SCALE GENOMIC DNA]</scope>
    <source>
        <strain evidence="5">SB210</strain>
    </source>
</reference>
<dbReference type="KEGG" id="tet:TTHERM_00502410"/>
<name>I7MLG4_TETTS</name>
<dbReference type="Gene3D" id="2.60.120.10">
    <property type="entry name" value="Jelly Rolls"/>
    <property type="match status" value="3"/>
</dbReference>
<dbReference type="GeneID" id="7825644"/>
<dbReference type="CDD" id="cd00038">
    <property type="entry name" value="CAP_ED"/>
    <property type="match status" value="1"/>
</dbReference>
<dbReference type="InParanoid" id="I7MLG4"/>
<feature type="compositionally biased region" description="Polar residues" evidence="2">
    <location>
        <begin position="1402"/>
        <end position="1411"/>
    </location>
</feature>
<dbReference type="EMBL" id="GG662548">
    <property type="protein sequence ID" value="EAS02050.4"/>
    <property type="molecule type" value="Genomic_DNA"/>
</dbReference>
<dbReference type="SMART" id="SM00100">
    <property type="entry name" value="cNMP"/>
    <property type="match status" value="1"/>
</dbReference>
<keyword evidence="1" id="KW-0175">Coiled coil</keyword>
<feature type="compositionally biased region" description="Polar residues" evidence="2">
    <location>
        <begin position="802"/>
        <end position="822"/>
    </location>
</feature>
<dbReference type="PANTHER" id="PTHR23011">
    <property type="entry name" value="CYCLIC NUCLEOTIDE-BINDING DOMAIN CONTAINING PROTEIN"/>
    <property type="match status" value="1"/>
</dbReference>
<evidence type="ECO:0000313" key="5">
    <source>
        <dbReference type="Proteomes" id="UP000009168"/>
    </source>
</evidence>
<evidence type="ECO:0000313" key="4">
    <source>
        <dbReference type="EMBL" id="EAS02050.4"/>
    </source>
</evidence>